<dbReference type="InterPro" id="IPR029063">
    <property type="entry name" value="SAM-dependent_MTases_sf"/>
</dbReference>
<dbReference type="InterPro" id="IPR036388">
    <property type="entry name" value="WH-like_DNA-bd_sf"/>
</dbReference>
<feature type="region of interest" description="Disordered" evidence="5">
    <location>
        <begin position="1"/>
        <end position="21"/>
    </location>
</feature>
<dbReference type="AlphaFoldDB" id="A0A3A8NJ07"/>
<dbReference type="SUPFAM" id="SSF53335">
    <property type="entry name" value="S-adenosyl-L-methionine-dependent methyltransferases"/>
    <property type="match status" value="1"/>
</dbReference>
<keyword evidence="1" id="KW-0489">Methyltransferase</keyword>
<dbReference type="Proteomes" id="UP000273405">
    <property type="component" value="Unassembled WGS sequence"/>
</dbReference>
<reference evidence="8" key="1">
    <citation type="submission" date="2018-09" db="EMBL/GenBank/DDBJ databases">
        <authorList>
            <person name="Livingstone P.G."/>
            <person name="Whitworth D.E."/>
        </authorList>
    </citation>
    <scope>NUCLEOTIDE SEQUENCE [LARGE SCALE GENOMIC DNA]</scope>
    <source>
        <strain evidence="8">CA040B</strain>
    </source>
</reference>
<dbReference type="CDD" id="cd02440">
    <property type="entry name" value="AdoMet_MTases"/>
    <property type="match status" value="1"/>
</dbReference>
<dbReference type="InterPro" id="IPR016461">
    <property type="entry name" value="COMT-like"/>
</dbReference>
<accession>A0A3A8NJ07</accession>
<comment type="caution">
    <text evidence="7">The sequence shown here is derived from an EMBL/GenBank/DDBJ whole genome shotgun (WGS) entry which is preliminary data.</text>
</comment>
<dbReference type="PANTHER" id="PTHR43712">
    <property type="entry name" value="PUTATIVE (AFU_ORTHOLOGUE AFUA_4G14580)-RELATED"/>
    <property type="match status" value="1"/>
</dbReference>
<evidence type="ECO:0000313" key="7">
    <source>
        <dbReference type="EMBL" id="RKH43350.1"/>
    </source>
</evidence>
<evidence type="ECO:0000313" key="8">
    <source>
        <dbReference type="Proteomes" id="UP000273405"/>
    </source>
</evidence>
<name>A0A3A8NJ07_9BACT</name>
<sequence length="358" mass="38586">MSAATSSASTSAPSSPAPSREAASPRALLHLLFNGARALDVVETALGLGLLDALEPGPVTLGELSAKHGLVPTRLYKFLDCLESLGLVRREQPSDALEATRYWGVTGLRAAADAVLGPRSLERDREKYDWKALHGRLPEVLRGQHAMSAASFDWPPRTPEQVEGFEASMAAGLGPILETFRAHAGALWPSGARLLDVGGGDGTLAEHLLREHASLSVDVYNLPATEPLVTRTRERAGLPATRLGFVGGDFLREPLPKGYDALSFVRVLHDWPAEVARSLMQAAFAALPSGGRVLICEEFRTPERLAAQFFWSYFLIGVDACSSRLREVEFYLDALTAAGFTQAHVRPGPFELVVATKP</sequence>
<dbReference type="PROSITE" id="PS51683">
    <property type="entry name" value="SAM_OMT_II"/>
    <property type="match status" value="1"/>
</dbReference>
<feature type="domain" description="O-methyltransferase C-terminal" evidence="6">
    <location>
        <begin position="193"/>
        <end position="304"/>
    </location>
</feature>
<dbReference type="InterPro" id="IPR036390">
    <property type="entry name" value="WH_DNA-bd_sf"/>
</dbReference>
<feature type="active site" description="Proton acceptor" evidence="4">
    <location>
        <position position="269"/>
    </location>
</feature>
<dbReference type="InterPro" id="IPR001077">
    <property type="entry name" value="COMT_C"/>
</dbReference>
<keyword evidence="8" id="KW-1185">Reference proteome</keyword>
<dbReference type="EMBL" id="RAWG01000068">
    <property type="protein sequence ID" value="RKH43350.1"/>
    <property type="molecule type" value="Genomic_DNA"/>
</dbReference>
<proteinExistence type="predicted"/>
<keyword evidence="2" id="KW-0808">Transferase</keyword>
<gene>
    <name evidence="7" type="ORF">D7X12_13465</name>
</gene>
<dbReference type="GO" id="GO:0008171">
    <property type="term" value="F:O-methyltransferase activity"/>
    <property type="evidence" value="ECO:0007669"/>
    <property type="project" value="InterPro"/>
</dbReference>
<dbReference type="PANTHER" id="PTHR43712:SF2">
    <property type="entry name" value="O-METHYLTRANSFERASE CICE"/>
    <property type="match status" value="1"/>
</dbReference>
<dbReference type="GO" id="GO:0046983">
    <property type="term" value="F:protein dimerization activity"/>
    <property type="evidence" value="ECO:0007669"/>
    <property type="project" value="InterPro"/>
</dbReference>
<evidence type="ECO:0000256" key="3">
    <source>
        <dbReference type="ARBA" id="ARBA00022691"/>
    </source>
</evidence>
<keyword evidence="3" id="KW-0949">S-adenosyl-L-methionine</keyword>
<organism evidence="7 8">
    <name type="scientific">Corallococcus sicarius</name>
    <dbReference type="NCBI Taxonomy" id="2316726"/>
    <lineage>
        <taxon>Bacteria</taxon>
        <taxon>Pseudomonadati</taxon>
        <taxon>Myxococcota</taxon>
        <taxon>Myxococcia</taxon>
        <taxon>Myxococcales</taxon>
        <taxon>Cystobacterineae</taxon>
        <taxon>Myxococcaceae</taxon>
        <taxon>Corallococcus</taxon>
    </lineage>
</organism>
<evidence type="ECO:0000256" key="2">
    <source>
        <dbReference type="ARBA" id="ARBA00022679"/>
    </source>
</evidence>
<dbReference type="RefSeq" id="WP_120625681.1">
    <property type="nucleotide sequence ID" value="NZ_RAWG01000068.1"/>
</dbReference>
<dbReference type="OrthoDB" id="582216at2"/>
<evidence type="ECO:0000256" key="4">
    <source>
        <dbReference type="PIRSR" id="PIRSR005739-1"/>
    </source>
</evidence>
<dbReference type="Gene3D" id="1.10.10.10">
    <property type="entry name" value="Winged helix-like DNA-binding domain superfamily/Winged helix DNA-binding domain"/>
    <property type="match status" value="1"/>
</dbReference>
<dbReference type="Gene3D" id="3.40.50.150">
    <property type="entry name" value="Vaccinia Virus protein VP39"/>
    <property type="match status" value="1"/>
</dbReference>
<dbReference type="GO" id="GO:0032259">
    <property type="term" value="P:methylation"/>
    <property type="evidence" value="ECO:0007669"/>
    <property type="project" value="UniProtKB-KW"/>
</dbReference>
<evidence type="ECO:0000256" key="1">
    <source>
        <dbReference type="ARBA" id="ARBA00022603"/>
    </source>
</evidence>
<protein>
    <submittedName>
        <fullName evidence="7">ArsR family transcriptional regulator</fullName>
    </submittedName>
</protein>
<dbReference type="SUPFAM" id="SSF46785">
    <property type="entry name" value="Winged helix' DNA-binding domain"/>
    <property type="match status" value="1"/>
</dbReference>
<dbReference type="Pfam" id="PF00891">
    <property type="entry name" value="Methyltransf_2"/>
    <property type="match status" value="1"/>
</dbReference>
<evidence type="ECO:0000259" key="6">
    <source>
        <dbReference type="Pfam" id="PF00891"/>
    </source>
</evidence>
<evidence type="ECO:0000256" key="5">
    <source>
        <dbReference type="SAM" id="MobiDB-lite"/>
    </source>
</evidence>